<gene>
    <name evidence="1" type="ORF">BJX68DRAFT_249365</name>
</gene>
<name>A0ABR4JEG7_9EURO</name>
<comment type="caution">
    <text evidence="1">The sequence shown here is derived from an EMBL/GenBank/DDBJ whole genome shotgun (WGS) entry which is preliminary data.</text>
</comment>
<evidence type="ECO:0000313" key="1">
    <source>
        <dbReference type="EMBL" id="KAL2837989.1"/>
    </source>
</evidence>
<dbReference type="EMBL" id="JBFXLR010000090">
    <property type="protein sequence ID" value="KAL2837989.1"/>
    <property type="molecule type" value="Genomic_DNA"/>
</dbReference>
<protein>
    <submittedName>
        <fullName evidence="1">Uncharacterized protein</fullName>
    </submittedName>
</protein>
<dbReference type="RefSeq" id="XP_070892787.1">
    <property type="nucleotide sequence ID" value="XM_071042093.1"/>
</dbReference>
<sequence>MVETQPLGPCRGACPCPELAPAKPVAPLCFPNAVPEPSPYGAAVGCCCAVSGPLRCSPPPEWPLS</sequence>
<organism evidence="1 2">
    <name type="scientific">Aspergillus pseudodeflectus</name>
    <dbReference type="NCBI Taxonomy" id="176178"/>
    <lineage>
        <taxon>Eukaryota</taxon>
        <taxon>Fungi</taxon>
        <taxon>Dikarya</taxon>
        <taxon>Ascomycota</taxon>
        <taxon>Pezizomycotina</taxon>
        <taxon>Eurotiomycetes</taxon>
        <taxon>Eurotiomycetidae</taxon>
        <taxon>Eurotiales</taxon>
        <taxon>Aspergillaceae</taxon>
        <taxon>Aspergillus</taxon>
        <taxon>Aspergillus subgen. Nidulantes</taxon>
    </lineage>
</organism>
<proteinExistence type="predicted"/>
<reference evidence="1 2" key="1">
    <citation type="submission" date="2024-07" db="EMBL/GenBank/DDBJ databases">
        <title>Section-level genome sequencing and comparative genomics of Aspergillus sections Usti and Cavernicolus.</title>
        <authorList>
            <consortium name="Lawrence Berkeley National Laboratory"/>
            <person name="Nybo J.L."/>
            <person name="Vesth T.C."/>
            <person name="Theobald S."/>
            <person name="Frisvad J.C."/>
            <person name="Larsen T.O."/>
            <person name="Kjaerboelling I."/>
            <person name="Rothschild-Mancinelli K."/>
            <person name="Lyhne E.K."/>
            <person name="Kogle M.E."/>
            <person name="Barry K."/>
            <person name="Clum A."/>
            <person name="Na H."/>
            <person name="Ledsgaard L."/>
            <person name="Lin J."/>
            <person name="Lipzen A."/>
            <person name="Kuo A."/>
            <person name="Riley R."/>
            <person name="Mondo S."/>
            <person name="LaButti K."/>
            <person name="Haridas S."/>
            <person name="Pangalinan J."/>
            <person name="Salamov A.A."/>
            <person name="Simmons B.A."/>
            <person name="Magnuson J.K."/>
            <person name="Chen J."/>
            <person name="Drula E."/>
            <person name="Henrissat B."/>
            <person name="Wiebenga A."/>
            <person name="Lubbers R.J."/>
            <person name="Gomes A.C."/>
            <person name="Macurrencykelacurrency M.R."/>
            <person name="Stajich J."/>
            <person name="Grigoriev I.V."/>
            <person name="Mortensen U.H."/>
            <person name="De vries R.P."/>
            <person name="Baker S.E."/>
            <person name="Andersen M.R."/>
        </authorList>
    </citation>
    <scope>NUCLEOTIDE SEQUENCE [LARGE SCALE GENOMIC DNA]</scope>
    <source>
        <strain evidence="1 2">CBS 756.74</strain>
    </source>
</reference>
<dbReference type="Proteomes" id="UP001610444">
    <property type="component" value="Unassembled WGS sequence"/>
</dbReference>
<accession>A0ABR4JEG7</accession>
<dbReference type="GeneID" id="98157257"/>
<evidence type="ECO:0000313" key="2">
    <source>
        <dbReference type="Proteomes" id="UP001610444"/>
    </source>
</evidence>
<keyword evidence="2" id="KW-1185">Reference proteome</keyword>